<dbReference type="SUPFAM" id="SSF50969">
    <property type="entry name" value="YVTN repeat-like/Quinoprotein amine dehydrogenase"/>
    <property type="match status" value="1"/>
</dbReference>
<sequence>DLESLTVSDMLVFNNESFWPHFFVKKPAEASGYIFIHQSANAFELDLDKATIEGVVELPLTREHNIFSYDAVINDAGRLLLALGESVLEIDPKDMRLLGSHPLPREFPGVWHVVLSRDQQRLYSVAYARGEEQNQPNTFVAINTVNFQVEAVVRLEGGSFSSRPFELPDGSKVYALGGLQNGQVVVQVIETEDYTITKTITFDEPDLLGIALGLQSPFAYDPSSRTLFVGATHVVLAIDTDTDTIKKVIHLGDTARIVGVEG</sequence>
<dbReference type="PANTHER" id="PTHR47197:SF3">
    <property type="entry name" value="DIHYDRO-HEME D1 DEHYDROGENASE"/>
    <property type="match status" value="1"/>
</dbReference>
<dbReference type="InterPro" id="IPR015943">
    <property type="entry name" value="WD40/YVTN_repeat-like_dom_sf"/>
</dbReference>
<gene>
    <name evidence="1" type="ORF">S03H2_50509</name>
</gene>
<feature type="non-terminal residue" evidence="1">
    <location>
        <position position="1"/>
    </location>
</feature>
<dbReference type="InterPro" id="IPR011044">
    <property type="entry name" value="Quino_amine_DH_bsu"/>
</dbReference>
<name>X1I9A9_9ZZZZ</name>
<reference evidence="1" key="1">
    <citation type="journal article" date="2014" name="Front. Microbiol.">
        <title>High frequency of phylogenetically diverse reductive dehalogenase-homologous genes in deep subseafloor sedimentary metagenomes.</title>
        <authorList>
            <person name="Kawai M."/>
            <person name="Futagami T."/>
            <person name="Toyoda A."/>
            <person name="Takaki Y."/>
            <person name="Nishi S."/>
            <person name="Hori S."/>
            <person name="Arai W."/>
            <person name="Tsubouchi T."/>
            <person name="Morono Y."/>
            <person name="Uchiyama I."/>
            <person name="Ito T."/>
            <person name="Fujiyama A."/>
            <person name="Inagaki F."/>
            <person name="Takami H."/>
        </authorList>
    </citation>
    <scope>NUCLEOTIDE SEQUENCE</scope>
    <source>
        <strain evidence="1">Expedition CK06-06</strain>
    </source>
</reference>
<proteinExistence type="predicted"/>
<protein>
    <submittedName>
        <fullName evidence="1">Uncharacterized protein</fullName>
    </submittedName>
</protein>
<dbReference type="AlphaFoldDB" id="X1I9A9"/>
<dbReference type="InterPro" id="IPR051200">
    <property type="entry name" value="Host-pathogen_enzymatic-act"/>
</dbReference>
<organism evidence="1">
    <name type="scientific">marine sediment metagenome</name>
    <dbReference type="NCBI Taxonomy" id="412755"/>
    <lineage>
        <taxon>unclassified sequences</taxon>
        <taxon>metagenomes</taxon>
        <taxon>ecological metagenomes</taxon>
    </lineage>
</organism>
<dbReference type="PANTHER" id="PTHR47197">
    <property type="entry name" value="PROTEIN NIRF"/>
    <property type="match status" value="1"/>
</dbReference>
<evidence type="ECO:0000313" key="1">
    <source>
        <dbReference type="EMBL" id="GAH65870.1"/>
    </source>
</evidence>
<dbReference type="EMBL" id="BARU01031985">
    <property type="protein sequence ID" value="GAH65870.1"/>
    <property type="molecule type" value="Genomic_DNA"/>
</dbReference>
<accession>X1I9A9</accession>
<dbReference type="Gene3D" id="2.130.10.10">
    <property type="entry name" value="YVTN repeat-like/Quinoprotein amine dehydrogenase"/>
    <property type="match status" value="1"/>
</dbReference>
<comment type="caution">
    <text evidence="1">The sequence shown here is derived from an EMBL/GenBank/DDBJ whole genome shotgun (WGS) entry which is preliminary data.</text>
</comment>
<feature type="non-terminal residue" evidence="1">
    <location>
        <position position="262"/>
    </location>
</feature>